<dbReference type="AlphaFoldDB" id="A0A6G0VVA7"/>
<comment type="caution">
    <text evidence="2">The sequence shown here is derived from an EMBL/GenBank/DDBJ whole genome shotgun (WGS) entry which is preliminary data.</text>
</comment>
<protein>
    <submittedName>
        <fullName evidence="2">Uncharacterized protein</fullName>
    </submittedName>
</protein>
<gene>
    <name evidence="2" type="ORF">FWK35_00034397</name>
</gene>
<evidence type="ECO:0000313" key="2">
    <source>
        <dbReference type="EMBL" id="KAF0711222.1"/>
    </source>
</evidence>
<dbReference type="EMBL" id="VUJU01011347">
    <property type="protein sequence ID" value="KAF0711222.1"/>
    <property type="molecule type" value="Genomic_DNA"/>
</dbReference>
<keyword evidence="3" id="KW-1185">Reference proteome</keyword>
<dbReference type="Proteomes" id="UP000478052">
    <property type="component" value="Unassembled WGS sequence"/>
</dbReference>
<keyword evidence="1" id="KW-1133">Transmembrane helix</keyword>
<name>A0A6G0VVA7_APHCR</name>
<evidence type="ECO:0000313" key="3">
    <source>
        <dbReference type="Proteomes" id="UP000478052"/>
    </source>
</evidence>
<evidence type="ECO:0000256" key="1">
    <source>
        <dbReference type="SAM" id="Phobius"/>
    </source>
</evidence>
<sequence>MVADNENVFHSLKLLFVCFIHEFNFYTCYFLFVIDLKLSTYYTTMDKFIIRVSKSKVSVYFYFKLM</sequence>
<proteinExistence type="predicted"/>
<reference evidence="2 3" key="1">
    <citation type="submission" date="2019-08" db="EMBL/GenBank/DDBJ databases">
        <title>Whole genome of Aphis craccivora.</title>
        <authorList>
            <person name="Voronova N.V."/>
            <person name="Shulinski R.S."/>
            <person name="Bandarenka Y.V."/>
            <person name="Zhorov D.G."/>
            <person name="Warner D."/>
        </authorList>
    </citation>
    <scope>NUCLEOTIDE SEQUENCE [LARGE SCALE GENOMIC DNA]</scope>
    <source>
        <strain evidence="2">180601</strain>
        <tissue evidence="2">Whole Body</tissue>
    </source>
</reference>
<accession>A0A6G0VVA7</accession>
<keyword evidence="1" id="KW-0812">Transmembrane</keyword>
<keyword evidence="1" id="KW-0472">Membrane</keyword>
<organism evidence="2 3">
    <name type="scientific">Aphis craccivora</name>
    <name type="common">Cowpea aphid</name>
    <dbReference type="NCBI Taxonomy" id="307492"/>
    <lineage>
        <taxon>Eukaryota</taxon>
        <taxon>Metazoa</taxon>
        <taxon>Ecdysozoa</taxon>
        <taxon>Arthropoda</taxon>
        <taxon>Hexapoda</taxon>
        <taxon>Insecta</taxon>
        <taxon>Pterygota</taxon>
        <taxon>Neoptera</taxon>
        <taxon>Paraneoptera</taxon>
        <taxon>Hemiptera</taxon>
        <taxon>Sternorrhyncha</taxon>
        <taxon>Aphidomorpha</taxon>
        <taxon>Aphidoidea</taxon>
        <taxon>Aphididae</taxon>
        <taxon>Aphidini</taxon>
        <taxon>Aphis</taxon>
        <taxon>Aphis</taxon>
    </lineage>
</organism>
<feature type="transmembrane region" description="Helical" evidence="1">
    <location>
        <begin position="12"/>
        <end position="34"/>
    </location>
</feature>